<accession>A0A821XGP9</accession>
<organism evidence="2 3">
    <name type="scientific">Pieris macdunnoughi</name>
    <dbReference type="NCBI Taxonomy" id="345717"/>
    <lineage>
        <taxon>Eukaryota</taxon>
        <taxon>Metazoa</taxon>
        <taxon>Ecdysozoa</taxon>
        <taxon>Arthropoda</taxon>
        <taxon>Hexapoda</taxon>
        <taxon>Insecta</taxon>
        <taxon>Pterygota</taxon>
        <taxon>Neoptera</taxon>
        <taxon>Endopterygota</taxon>
        <taxon>Lepidoptera</taxon>
        <taxon>Glossata</taxon>
        <taxon>Ditrysia</taxon>
        <taxon>Papilionoidea</taxon>
        <taxon>Pieridae</taxon>
        <taxon>Pierinae</taxon>
        <taxon>Pieris</taxon>
    </lineage>
</organism>
<keyword evidence="3" id="KW-1185">Reference proteome</keyword>
<gene>
    <name evidence="2" type="ORF">PMACD_LOCUS15133</name>
</gene>
<feature type="compositionally biased region" description="Polar residues" evidence="1">
    <location>
        <begin position="114"/>
        <end position="133"/>
    </location>
</feature>
<evidence type="ECO:0000313" key="3">
    <source>
        <dbReference type="Proteomes" id="UP000663880"/>
    </source>
</evidence>
<protein>
    <submittedName>
        <fullName evidence="2">Uncharacterized protein</fullName>
    </submittedName>
</protein>
<feature type="region of interest" description="Disordered" evidence="1">
    <location>
        <begin position="111"/>
        <end position="133"/>
    </location>
</feature>
<proteinExistence type="predicted"/>
<comment type="caution">
    <text evidence="2">The sequence shown here is derived from an EMBL/GenBank/DDBJ whole genome shotgun (WGS) entry which is preliminary data.</text>
</comment>
<sequence length="133" mass="14877">MTKYLFTRYDVPELGTNISTEHVVVYGACTKLIKGTDSSIHAGISRLPRNKGLVFSLLWQHQRKSRAVSGILIIKGKTKEVFDLPEQLGTKTESQPAMESKTLFSGLQIPKGSRYQNSLPKNRSSNSVHLEEM</sequence>
<dbReference type="EMBL" id="CAJOBZ010000069">
    <property type="protein sequence ID" value="CAF4945424.1"/>
    <property type="molecule type" value="Genomic_DNA"/>
</dbReference>
<evidence type="ECO:0000313" key="2">
    <source>
        <dbReference type="EMBL" id="CAF4945424.1"/>
    </source>
</evidence>
<name>A0A821XGP9_9NEOP</name>
<dbReference type="AlphaFoldDB" id="A0A821XGP9"/>
<evidence type="ECO:0000256" key="1">
    <source>
        <dbReference type="SAM" id="MobiDB-lite"/>
    </source>
</evidence>
<dbReference type="Proteomes" id="UP000663880">
    <property type="component" value="Unassembled WGS sequence"/>
</dbReference>
<reference evidence="2" key="1">
    <citation type="submission" date="2021-02" db="EMBL/GenBank/DDBJ databases">
        <authorList>
            <person name="Steward A R."/>
        </authorList>
    </citation>
    <scope>NUCLEOTIDE SEQUENCE</scope>
</reference>